<dbReference type="Gene3D" id="3.40.390.10">
    <property type="entry name" value="Collagenase (Catalytic Domain)"/>
    <property type="match status" value="2"/>
</dbReference>
<gene>
    <name evidence="3" type="ORF">HPB51_012297</name>
</gene>
<dbReference type="SUPFAM" id="SSF55486">
    <property type="entry name" value="Metalloproteases ('zincins'), catalytic domain"/>
    <property type="match status" value="1"/>
</dbReference>
<dbReference type="GO" id="GO:0016485">
    <property type="term" value="P:protein processing"/>
    <property type="evidence" value="ECO:0007669"/>
    <property type="project" value="TreeGrafter"/>
</dbReference>
<dbReference type="Proteomes" id="UP000821866">
    <property type="component" value="Chromosome 3"/>
</dbReference>
<dbReference type="PROSITE" id="PS51885">
    <property type="entry name" value="NEPRILYSIN"/>
    <property type="match status" value="1"/>
</dbReference>
<dbReference type="Pfam" id="PF01431">
    <property type="entry name" value="Peptidase_M13"/>
    <property type="match status" value="1"/>
</dbReference>
<dbReference type="InterPro" id="IPR000718">
    <property type="entry name" value="Peptidase_M13"/>
</dbReference>
<feature type="compositionally biased region" description="Polar residues" evidence="1">
    <location>
        <begin position="211"/>
        <end position="233"/>
    </location>
</feature>
<evidence type="ECO:0000259" key="2">
    <source>
        <dbReference type="Pfam" id="PF01431"/>
    </source>
</evidence>
<feature type="region of interest" description="Disordered" evidence="1">
    <location>
        <begin position="40"/>
        <end position="60"/>
    </location>
</feature>
<keyword evidence="4" id="KW-1185">Reference proteome</keyword>
<dbReference type="InterPro" id="IPR018497">
    <property type="entry name" value="Peptidase_M13_C"/>
</dbReference>
<sequence length="699" mass="76852">MKHEGESRRDEALFHAVQIGEVRGTRWVRVAVALAQQWNPPGQQGLSARRTHPERTEGSQPRVLRIHVVAAVFARPSSELVPKNPQRIQPVGLVPHAGNAAQVVIEPQPVTHGAAVTEAAIHKVAFETRVRTSKVQGSPPLPRGMLAGSNGFGNVLSPLTIASGVLTPAFIALLRLTLALSFRFLGRASALRVDFGVDSIGRWLPVDATGRPTSPSTGSPESNHSSSATSTREGANVNGDAGGMSAADFDNYVFSTLSRLASSHSTGLEPSAINLGDMDALTPHLEPNLWIASLQKHMGSTMVISEKTQVGNSDSKSPRIPSGFFRNAILVADHRLLTTADHFFHKFLRTELLDHMSRCIVNAFSNTIFPAVLANDTNVELNKSLPCPTSAVRARCEMQVEFTYRLPLAVNYAKRNEMTLRRRRLFSVLDEALRAAVAALVHLKSPSPSARPYGSLDAAINRLQRLDLDAWPSDDVIRKSHGDLDRMYANFPDPVTSHSYLEHLFATRRVLRTLLGSASYHVMMGIGSRGARSRNGFFAYDPFANAVCVWPGAMQEPMFFGRGTNAMNYGGIGAAFARQLTAAMDVDEVVFDTATGYWLVHHRERDDIDDVIAEQRALRIAYDAFVEHMLFNKSNMRGEHVVSLEEYSPQQIFFVSYCHSLCELSPIRGQQRCASTVKGFKSFQEAFQCNAGKRMARRS</sequence>
<dbReference type="EMBL" id="JABSTU010000005">
    <property type="protein sequence ID" value="KAH8030908.1"/>
    <property type="molecule type" value="Genomic_DNA"/>
</dbReference>
<dbReference type="GO" id="GO:0005886">
    <property type="term" value="C:plasma membrane"/>
    <property type="evidence" value="ECO:0007669"/>
    <property type="project" value="TreeGrafter"/>
</dbReference>
<reference evidence="3" key="1">
    <citation type="journal article" date="2020" name="Cell">
        <title>Large-Scale Comparative Analyses of Tick Genomes Elucidate Their Genetic Diversity and Vector Capacities.</title>
        <authorList>
            <consortium name="Tick Genome and Microbiome Consortium (TIGMIC)"/>
            <person name="Jia N."/>
            <person name="Wang J."/>
            <person name="Shi W."/>
            <person name="Du L."/>
            <person name="Sun Y."/>
            <person name="Zhan W."/>
            <person name="Jiang J.F."/>
            <person name="Wang Q."/>
            <person name="Zhang B."/>
            <person name="Ji P."/>
            <person name="Bell-Sakyi L."/>
            <person name="Cui X.M."/>
            <person name="Yuan T.T."/>
            <person name="Jiang B.G."/>
            <person name="Yang W.F."/>
            <person name="Lam T.T."/>
            <person name="Chang Q.C."/>
            <person name="Ding S.J."/>
            <person name="Wang X.J."/>
            <person name="Zhu J.G."/>
            <person name="Ruan X.D."/>
            <person name="Zhao L."/>
            <person name="Wei J.T."/>
            <person name="Ye R.Z."/>
            <person name="Que T.C."/>
            <person name="Du C.H."/>
            <person name="Zhou Y.H."/>
            <person name="Cheng J.X."/>
            <person name="Dai P.F."/>
            <person name="Guo W.B."/>
            <person name="Han X.H."/>
            <person name="Huang E.J."/>
            <person name="Li L.F."/>
            <person name="Wei W."/>
            <person name="Gao Y.C."/>
            <person name="Liu J.Z."/>
            <person name="Shao H.Z."/>
            <person name="Wang X."/>
            <person name="Wang C.C."/>
            <person name="Yang T.C."/>
            <person name="Huo Q.B."/>
            <person name="Li W."/>
            <person name="Chen H.Y."/>
            <person name="Chen S.E."/>
            <person name="Zhou L.G."/>
            <person name="Ni X.B."/>
            <person name="Tian J.H."/>
            <person name="Sheng Y."/>
            <person name="Liu T."/>
            <person name="Pan Y.S."/>
            <person name="Xia L.Y."/>
            <person name="Li J."/>
            <person name="Zhao F."/>
            <person name="Cao W.C."/>
        </authorList>
    </citation>
    <scope>NUCLEOTIDE SEQUENCE</scope>
    <source>
        <strain evidence="3">Rmic-2018</strain>
    </source>
</reference>
<dbReference type="GO" id="GO:0004222">
    <property type="term" value="F:metalloendopeptidase activity"/>
    <property type="evidence" value="ECO:0007669"/>
    <property type="project" value="InterPro"/>
</dbReference>
<dbReference type="PANTHER" id="PTHR11733:SF241">
    <property type="entry name" value="GH26575P-RELATED"/>
    <property type="match status" value="1"/>
</dbReference>
<dbReference type="InterPro" id="IPR024079">
    <property type="entry name" value="MetalloPept_cat_dom_sf"/>
</dbReference>
<proteinExistence type="predicted"/>
<accession>A0A9J6E9E5</accession>
<organism evidence="3 4">
    <name type="scientific">Rhipicephalus microplus</name>
    <name type="common">Cattle tick</name>
    <name type="synonym">Boophilus microplus</name>
    <dbReference type="NCBI Taxonomy" id="6941"/>
    <lineage>
        <taxon>Eukaryota</taxon>
        <taxon>Metazoa</taxon>
        <taxon>Ecdysozoa</taxon>
        <taxon>Arthropoda</taxon>
        <taxon>Chelicerata</taxon>
        <taxon>Arachnida</taxon>
        <taxon>Acari</taxon>
        <taxon>Parasitiformes</taxon>
        <taxon>Ixodida</taxon>
        <taxon>Ixodoidea</taxon>
        <taxon>Ixodidae</taxon>
        <taxon>Rhipicephalinae</taxon>
        <taxon>Rhipicephalus</taxon>
        <taxon>Boophilus</taxon>
    </lineage>
</organism>
<protein>
    <recommendedName>
        <fullName evidence="2">Peptidase M13 C-terminal domain-containing protein</fullName>
    </recommendedName>
</protein>
<dbReference type="AlphaFoldDB" id="A0A9J6E9E5"/>
<feature type="domain" description="Peptidase M13 C-terminal" evidence="2">
    <location>
        <begin position="610"/>
        <end position="697"/>
    </location>
</feature>
<name>A0A9J6E9E5_RHIMP</name>
<reference evidence="3" key="2">
    <citation type="submission" date="2021-09" db="EMBL/GenBank/DDBJ databases">
        <authorList>
            <person name="Jia N."/>
            <person name="Wang J."/>
            <person name="Shi W."/>
            <person name="Du L."/>
            <person name="Sun Y."/>
            <person name="Zhan W."/>
            <person name="Jiang J."/>
            <person name="Wang Q."/>
            <person name="Zhang B."/>
            <person name="Ji P."/>
            <person name="Sakyi L.B."/>
            <person name="Cui X."/>
            <person name="Yuan T."/>
            <person name="Jiang B."/>
            <person name="Yang W."/>
            <person name="Lam T.T.-Y."/>
            <person name="Chang Q."/>
            <person name="Ding S."/>
            <person name="Wang X."/>
            <person name="Zhu J."/>
            <person name="Ruan X."/>
            <person name="Zhao L."/>
            <person name="Wei J."/>
            <person name="Que T."/>
            <person name="Du C."/>
            <person name="Cheng J."/>
            <person name="Dai P."/>
            <person name="Han X."/>
            <person name="Huang E."/>
            <person name="Gao Y."/>
            <person name="Liu J."/>
            <person name="Shao H."/>
            <person name="Ye R."/>
            <person name="Li L."/>
            <person name="Wei W."/>
            <person name="Wang X."/>
            <person name="Wang C."/>
            <person name="Huo Q."/>
            <person name="Li W."/>
            <person name="Guo W."/>
            <person name="Chen H."/>
            <person name="Chen S."/>
            <person name="Zhou L."/>
            <person name="Zhou L."/>
            <person name="Ni X."/>
            <person name="Tian J."/>
            <person name="Zhou Y."/>
            <person name="Sheng Y."/>
            <person name="Liu T."/>
            <person name="Pan Y."/>
            <person name="Xia L."/>
            <person name="Li J."/>
            <person name="Zhao F."/>
            <person name="Cao W."/>
        </authorList>
    </citation>
    <scope>NUCLEOTIDE SEQUENCE</scope>
    <source>
        <strain evidence="3">Rmic-2018</strain>
        <tissue evidence="3">Larvae</tissue>
    </source>
</reference>
<comment type="caution">
    <text evidence="3">The sequence shown here is derived from an EMBL/GenBank/DDBJ whole genome shotgun (WGS) entry which is preliminary data.</text>
</comment>
<dbReference type="PANTHER" id="PTHR11733">
    <property type="entry name" value="ZINC METALLOPROTEASE FAMILY M13 NEPRILYSIN-RELATED"/>
    <property type="match status" value="1"/>
</dbReference>
<feature type="region of interest" description="Disordered" evidence="1">
    <location>
        <begin position="206"/>
        <end position="240"/>
    </location>
</feature>
<evidence type="ECO:0000256" key="1">
    <source>
        <dbReference type="SAM" id="MobiDB-lite"/>
    </source>
</evidence>
<evidence type="ECO:0000313" key="3">
    <source>
        <dbReference type="EMBL" id="KAH8030908.1"/>
    </source>
</evidence>
<evidence type="ECO:0000313" key="4">
    <source>
        <dbReference type="Proteomes" id="UP000821866"/>
    </source>
</evidence>